<dbReference type="GO" id="GO:0008237">
    <property type="term" value="F:metallopeptidase activity"/>
    <property type="evidence" value="ECO:0007669"/>
    <property type="project" value="InterPro"/>
</dbReference>
<dbReference type="InterPro" id="IPR024079">
    <property type="entry name" value="MetalloPept_cat_dom_sf"/>
</dbReference>
<dbReference type="OrthoDB" id="5039373at2759"/>
<dbReference type="Gene3D" id="3.40.390.10">
    <property type="entry name" value="Collagenase (Catalytic Domain)"/>
    <property type="match status" value="1"/>
</dbReference>
<accession>A0A2D3V0P2</accession>
<dbReference type="EMBL" id="FJUY01000009">
    <property type="protein sequence ID" value="CZT20285.1"/>
    <property type="molecule type" value="Genomic_DNA"/>
</dbReference>
<feature type="chain" id="PRO_5013676114" description="Lysine-specific metallo-endopeptidase domain-containing protein" evidence="1">
    <location>
        <begin position="30"/>
        <end position="366"/>
    </location>
</feature>
<dbReference type="AlphaFoldDB" id="A0A2D3V0P2"/>
<protein>
    <recommendedName>
        <fullName evidence="4">Lysine-specific metallo-endopeptidase domain-containing protein</fullName>
    </recommendedName>
</protein>
<gene>
    <name evidence="2" type="ORF">RCC_06143</name>
</gene>
<feature type="signal peptide" evidence="1">
    <location>
        <begin position="1"/>
        <end position="29"/>
    </location>
</feature>
<evidence type="ECO:0000313" key="2">
    <source>
        <dbReference type="EMBL" id="CZT20285.1"/>
    </source>
</evidence>
<keyword evidence="1" id="KW-0732">Signal</keyword>
<organism evidence="2 3">
    <name type="scientific">Ramularia collo-cygni</name>
    <dbReference type="NCBI Taxonomy" id="112498"/>
    <lineage>
        <taxon>Eukaryota</taxon>
        <taxon>Fungi</taxon>
        <taxon>Dikarya</taxon>
        <taxon>Ascomycota</taxon>
        <taxon>Pezizomycotina</taxon>
        <taxon>Dothideomycetes</taxon>
        <taxon>Dothideomycetidae</taxon>
        <taxon>Mycosphaerellales</taxon>
        <taxon>Mycosphaerellaceae</taxon>
        <taxon>Ramularia</taxon>
    </lineage>
</organism>
<sequence>MPFSTQAKLVRTSYLYLFLLLSLAINIEAKANLEAFFTGGPQGLGVRRYWPYRSDQNGCKDHVADLESSYKEASELIDAAFDAIASLKEARPGILSVSQRRDWNRKAQTMASMFGVKIDKKGGPVAEKESVDGFQYVEGIFNQMKEGMDDDQPKGAAISGTPYRTPRDAGLYCGVDGWRYYGPNDNDPARPGQLISDHKNPSYPDGAWYFYHNYMLLEGMTPTKHGLCGPNMYAFAIAHLNLITFCDFAWSSLAKKIDPKEVKHTDILDQQSRNSLSSVWVHELAHFYGTYKASIEDALTDHEAVDGDGKVQIGPDGLSKKTYGVAYVMNLAKKSTRLATHTADAYSMFAVAMYLPKWNWSKGFAD</sequence>
<dbReference type="Proteomes" id="UP000225277">
    <property type="component" value="Unassembled WGS sequence"/>
</dbReference>
<proteinExistence type="predicted"/>
<name>A0A2D3V0P2_9PEZI</name>
<dbReference type="RefSeq" id="XP_023627174.1">
    <property type="nucleotide sequence ID" value="XM_023771406.1"/>
</dbReference>
<keyword evidence="3" id="KW-1185">Reference proteome</keyword>
<evidence type="ECO:0000256" key="1">
    <source>
        <dbReference type="SAM" id="SignalP"/>
    </source>
</evidence>
<dbReference type="GeneID" id="35601285"/>
<evidence type="ECO:0000313" key="3">
    <source>
        <dbReference type="Proteomes" id="UP000225277"/>
    </source>
</evidence>
<reference evidence="2 3" key="1">
    <citation type="submission" date="2016-03" db="EMBL/GenBank/DDBJ databases">
        <authorList>
            <person name="Ploux O."/>
        </authorList>
    </citation>
    <scope>NUCLEOTIDE SEQUENCE [LARGE SCALE GENOMIC DNA]</scope>
    <source>
        <strain evidence="2 3">URUG2</strain>
    </source>
</reference>
<dbReference type="SUPFAM" id="SSF55486">
    <property type="entry name" value="Metalloproteases ('zincins'), catalytic domain"/>
    <property type="match status" value="1"/>
</dbReference>
<evidence type="ECO:0008006" key="4">
    <source>
        <dbReference type="Google" id="ProtNLM"/>
    </source>
</evidence>